<dbReference type="CDD" id="cd03242">
    <property type="entry name" value="ABC_RecF"/>
    <property type="match status" value="1"/>
</dbReference>
<name>A0A0C1U2Q3_9CLOT</name>
<dbReference type="PROSITE" id="PS00617">
    <property type="entry name" value="RECF_1"/>
    <property type="match status" value="1"/>
</dbReference>
<dbReference type="GO" id="GO:0006260">
    <property type="term" value="P:DNA replication"/>
    <property type="evidence" value="ECO:0007669"/>
    <property type="project" value="UniProtKB-UniRule"/>
</dbReference>
<evidence type="ECO:0000256" key="9">
    <source>
        <dbReference type="ARBA" id="ARBA00023125"/>
    </source>
</evidence>
<evidence type="ECO:0000256" key="11">
    <source>
        <dbReference type="ARBA" id="ARBA00023236"/>
    </source>
</evidence>
<dbReference type="GO" id="GO:0003697">
    <property type="term" value="F:single-stranded DNA binding"/>
    <property type="evidence" value="ECO:0007669"/>
    <property type="project" value="UniProtKB-UniRule"/>
</dbReference>
<evidence type="ECO:0000256" key="6">
    <source>
        <dbReference type="ARBA" id="ARBA00022741"/>
    </source>
</evidence>
<keyword evidence="16" id="KW-1185">Reference proteome</keyword>
<keyword evidence="10 12" id="KW-0234">DNA repair</keyword>
<dbReference type="EMBL" id="AYSO01000018">
    <property type="protein sequence ID" value="KIE45793.1"/>
    <property type="molecule type" value="Genomic_DNA"/>
</dbReference>
<dbReference type="RefSeq" id="WP_039634433.1">
    <property type="nucleotide sequence ID" value="NZ_AYSO01000018.1"/>
</dbReference>
<dbReference type="PANTHER" id="PTHR32182">
    <property type="entry name" value="DNA REPLICATION AND REPAIR PROTEIN RECF"/>
    <property type="match status" value="1"/>
</dbReference>
<sequence length="363" mass="42208">MYVKSLLLKNFRNYDELNLNFANGTNVFIGDNAQGKTNVLEALYYASIGKSHRTNKDKELIRWNENEAYIKVDIGKIRLDKKIEIKIFKEGKKGININSIKINKLSELMGILNIVMFSPEDLNIIKDSPSYRRKFMDIELCKLDGKYYYNLLAYKKVLNERNSVLKKFSSNTDILDIYDYKLSEYGEYIVKKRLQYIEKLNEKGKIIHKEITLDKEVIEFQYLMQLKGNDIKNELYDSLTKNRKKDFERKTTSVGPHRDDFLVLINDMDVKTYGSQGQQRTSVLSIKFASLHIIKELTGEYPLLLLDDVLSELDTKRQEYILNSISDVQTLITCTGISNIEKHLNKTNSVKIFKVSSGKITKL</sequence>
<dbReference type="InterPro" id="IPR027417">
    <property type="entry name" value="P-loop_NTPase"/>
</dbReference>
<comment type="function">
    <text evidence="12 13">The RecF protein is involved in DNA metabolism; it is required for DNA replication and normal SOS inducibility. RecF binds preferentially to single-stranded, linear DNA. It also seems to bind ATP.</text>
</comment>
<dbReference type="PANTHER" id="PTHR32182:SF0">
    <property type="entry name" value="DNA REPLICATION AND REPAIR PROTEIN RECF"/>
    <property type="match status" value="1"/>
</dbReference>
<evidence type="ECO:0000256" key="2">
    <source>
        <dbReference type="ARBA" id="ARBA00008016"/>
    </source>
</evidence>
<evidence type="ECO:0000256" key="8">
    <source>
        <dbReference type="ARBA" id="ARBA00022840"/>
    </source>
</evidence>
<feature type="binding site" evidence="12">
    <location>
        <begin position="30"/>
        <end position="37"/>
    </location>
    <ligand>
        <name>ATP</name>
        <dbReference type="ChEBI" id="CHEBI:30616"/>
    </ligand>
</feature>
<evidence type="ECO:0000256" key="1">
    <source>
        <dbReference type="ARBA" id="ARBA00004496"/>
    </source>
</evidence>
<dbReference type="InterPro" id="IPR018078">
    <property type="entry name" value="DNA-binding_RecF_CS"/>
</dbReference>
<feature type="domain" description="RecF/RecN/SMC N-terminal" evidence="14">
    <location>
        <begin position="2"/>
        <end position="354"/>
    </location>
</feature>
<keyword evidence="7 12" id="KW-0227">DNA damage</keyword>
<dbReference type="GO" id="GO:0009432">
    <property type="term" value="P:SOS response"/>
    <property type="evidence" value="ECO:0007669"/>
    <property type="project" value="UniProtKB-UniRule"/>
</dbReference>
<evidence type="ECO:0000256" key="12">
    <source>
        <dbReference type="HAMAP-Rule" id="MF_00365"/>
    </source>
</evidence>
<keyword evidence="11 12" id="KW-0742">SOS response</keyword>
<comment type="similarity">
    <text evidence="2 12 13">Belongs to the RecF family.</text>
</comment>
<reference evidence="15 16" key="1">
    <citation type="journal article" date="2015" name="Infect. Genet. Evol.">
        <title>Genomic sequences of six botulinum neurotoxin-producing strains representing three clostridial species illustrate the mobility and diversity of botulinum neurotoxin genes.</title>
        <authorList>
            <person name="Smith T.J."/>
            <person name="Hill K.K."/>
            <person name="Xie G."/>
            <person name="Foley B.T."/>
            <person name="Williamson C.H."/>
            <person name="Foster J.T."/>
            <person name="Johnson S.L."/>
            <person name="Chertkov O."/>
            <person name="Teshima H."/>
            <person name="Gibbons H.S."/>
            <person name="Johnsky L.A."/>
            <person name="Karavis M.A."/>
            <person name="Smith L.A."/>
        </authorList>
    </citation>
    <scope>NUCLEOTIDE SEQUENCE [LARGE SCALE GENOMIC DNA]</scope>
    <source>
        <strain evidence="15 16">CDC 2741</strain>
    </source>
</reference>
<dbReference type="GO" id="GO:0005524">
    <property type="term" value="F:ATP binding"/>
    <property type="evidence" value="ECO:0007669"/>
    <property type="project" value="UniProtKB-UniRule"/>
</dbReference>
<dbReference type="SUPFAM" id="SSF52540">
    <property type="entry name" value="P-loop containing nucleoside triphosphate hydrolases"/>
    <property type="match status" value="1"/>
</dbReference>
<dbReference type="Gene3D" id="1.20.1050.90">
    <property type="entry name" value="RecF/RecN/SMC, N-terminal domain"/>
    <property type="match status" value="1"/>
</dbReference>
<dbReference type="GO" id="GO:0005737">
    <property type="term" value="C:cytoplasm"/>
    <property type="evidence" value="ECO:0007669"/>
    <property type="project" value="UniProtKB-SubCell"/>
</dbReference>
<dbReference type="PROSITE" id="PS00618">
    <property type="entry name" value="RECF_2"/>
    <property type="match status" value="1"/>
</dbReference>
<evidence type="ECO:0000256" key="4">
    <source>
        <dbReference type="ARBA" id="ARBA00022490"/>
    </source>
</evidence>
<proteinExistence type="inferred from homology"/>
<dbReference type="STRING" id="29341.RSJ17_01475"/>
<keyword evidence="4 12" id="KW-0963">Cytoplasm</keyword>
<comment type="caution">
    <text evidence="15">The sequence shown here is derived from an EMBL/GenBank/DDBJ whole genome shotgun (WGS) entry which is preliminary data.</text>
</comment>
<accession>A0A0C1U2Q3</accession>
<comment type="subcellular location">
    <subcellularLocation>
        <location evidence="1 12 13">Cytoplasm</location>
    </subcellularLocation>
</comment>
<dbReference type="OrthoDB" id="9803889at2"/>
<gene>
    <name evidence="12 15" type="primary">recF</name>
    <name evidence="15" type="ORF">U732_2215</name>
</gene>
<keyword evidence="6 12" id="KW-0547">Nucleotide-binding</keyword>
<keyword evidence="9 12" id="KW-0238">DNA-binding</keyword>
<evidence type="ECO:0000256" key="5">
    <source>
        <dbReference type="ARBA" id="ARBA00022705"/>
    </source>
</evidence>
<evidence type="ECO:0000256" key="13">
    <source>
        <dbReference type="RuleBase" id="RU000578"/>
    </source>
</evidence>
<dbReference type="GO" id="GO:0006302">
    <property type="term" value="P:double-strand break repair"/>
    <property type="evidence" value="ECO:0007669"/>
    <property type="project" value="TreeGrafter"/>
</dbReference>
<evidence type="ECO:0000313" key="15">
    <source>
        <dbReference type="EMBL" id="KIE45793.1"/>
    </source>
</evidence>
<dbReference type="InterPro" id="IPR042174">
    <property type="entry name" value="RecF_2"/>
</dbReference>
<keyword evidence="5 12" id="KW-0235">DNA replication</keyword>
<dbReference type="GO" id="GO:0000731">
    <property type="term" value="P:DNA synthesis involved in DNA repair"/>
    <property type="evidence" value="ECO:0007669"/>
    <property type="project" value="TreeGrafter"/>
</dbReference>
<dbReference type="Gene3D" id="3.40.50.300">
    <property type="entry name" value="P-loop containing nucleotide triphosphate hydrolases"/>
    <property type="match status" value="1"/>
</dbReference>
<organism evidence="15 16">
    <name type="scientific">Clostridium argentinense CDC 2741</name>
    <dbReference type="NCBI Taxonomy" id="1418104"/>
    <lineage>
        <taxon>Bacteria</taxon>
        <taxon>Bacillati</taxon>
        <taxon>Bacillota</taxon>
        <taxon>Clostridia</taxon>
        <taxon>Eubacteriales</taxon>
        <taxon>Clostridiaceae</taxon>
        <taxon>Clostridium</taxon>
    </lineage>
</organism>
<dbReference type="Pfam" id="PF02463">
    <property type="entry name" value="SMC_N"/>
    <property type="match status" value="1"/>
</dbReference>
<protein>
    <recommendedName>
        <fullName evidence="3 12">DNA replication and repair protein RecF</fullName>
    </recommendedName>
</protein>
<evidence type="ECO:0000256" key="7">
    <source>
        <dbReference type="ARBA" id="ARBA00022763"/>
    </source>
</evidence>
<dbReference type="NCBIfam" id="TIGR00611">
    <property type="entry name" value="recf"/>
    <property type="match status" value="1"/>
</dbReference>
<evidence type="ECO:0000259" key="14">
    <source>
        <dbReference type="Pfam" id="PF02463"/>
    </source>
</evidence>
<dbReference type="HAMAP" id="MF_00365">
    <property type="entry name" value="RecF"/>
    <property type="match status" value="1"/>
</dbReference>
<dbReference type="Proteomes" id="UP000031366">
    <property type="component" value="Unassembled WGS sequence"/>
</dbReference>
<dbReference type="AlphaFoldDB" id="A0A0C1U2Q3"/>
<evidence type="ECO:0000256" key="10">
    <source>
        <dbReference type="ARBA" id="ARBA00023204"/>
    </source>
</evidence>
<dbReference type="InterPro" id="IPR003395">
    <property type="entry name" value="RecF/RecN/SMC_N"/>
</dbReference>
<evidence type="ECO:0000313" key="16">
    <source>
        <dbReference type="Proteomes" id="UP000031366"/>
    </source>
</evidence>
<keyword evidence="8 12" id="KW-0067">ATP-binding</keyword>
<evidence type="ECO:0000256" key="3">
    <source>
        <dbReference type="ARBA" id="ARBA00020170"/>
    </source>
</evidence>
<dbReference type="InterPro" id="IPR001238">
    <property type="entry name" value="DNA-binding_RecF"/>
</dbReference>